<name>A0A0C9YQX0_9AGAM</name>
<dbReference type="HOGENOM" id="CLU_2446728_0_0_1"/>
<dbReference type="STRING" id="765257.A0A0C9YQX0"/>
<dbReference type="Proteomes" id="UP000054018">
    <property type="component" value="Unassembled WGS sequence"/>
</dbReference>
<keyword evidence="3" id="KW-1185">Reference proteome</keyword>
<evidence type="ECO:0000313" key="3">
    <source>
        <dbReference type="Proteomes" id="UP000054018"/>
    </source>
</evidence>
<protein>
    <submittedName>
        <fullName evidence="2">Uncharacterized protein</fullName>
    </submittedName>
</protein>
<evidence type="ECO:0000313" key="2">
    <source>
        <dbReference type="EMBL" id="KIK10438.1"/>
    </source>
</evidence>
<organism evidence="2 3">
    <name type="scientific">Pisolithus microcarpus 441</name>
    <dbReference type="NCBI Taxonomy" id="765257"/>
    <lineage>
        <taxon>Eukaryota</taxon>
        <taxon>Fungi</taxon>
        <taxon>Dikarya</taxon>
        <taxon>Basidiomycota</taxon>
        <taxon>Agaricomycotina</taxon>
        <taxon>Agaricomycetes</taxon>
        <taxon>Agaricomycetidae</taxon>
        <taxon>Boletales</taxon>
        <taxon>Sclerodermatineae</taxon>
        <taxon>Pisolithaceae</taxon>
        <taxon>Pisolithus</taxon>
    </lineage>
</organism>
<feature type="region of interest" description="Disordered" evidence="1">
    <location>
        <begin position="45"/>
        <end position="67"/>
    </location>
</feature>
<reference evidence="2 3" key="1">
    <citation type="submission" date="2014-04" db="EMBL/GenBank/DDBJ databases">
        <authorList>
            <consortium name="DOE Joint Genome Institute"/>
            <person name="Kuo A."/>
            <person name="Kohler A."/>
            <person name="Costa M.D."/>
            <person name="Nagy L.G."/>
            <person name="Floudas D."/>
            <person name="Copeland A."/>
            <person name="Barry K.W."/>
            <person name="Cichocki N."/>
            <person name="Veneault-Fourrey C."/>
            <person name="LaButti K."/>
            <person name="Lindquist E.A."/>
            <person name="Lipzen A."/>
            <person name="Lundell T."/>
            <person name="Morin E."/>
            <person name="Murat C."/>
            <person name="Sun H."/>
            <person name="Tunlid A."/>
            <person name="Henrissat B."/>
            <person name="Grigoriev I.V."/>
            <person name="Hibbett D.S."/>
            <person name="Martin F."/>
            <person name="Nordberg H.P."/>
            <person name="Cantor M.N."/>
            <person name="Hua S.X."/>
        </authorList>
    </citation>
    <scope>NUCLEOTIDE SEQUENCE [LARGE SCALE GENOMIC DNA]</scope>
    <source>
        <strain evidence="2 3">441</strain>
    </source>
</reference>
<proteinExistence type="predicted"/>
<accession>A0A0C9YQX0</accession>
<evidence type="ECO:0000256" key="1">
    <source>
        <dbReference type="SAM" id="MobiDB-lite"/>
    </source>
</evidence>
<feature type="compositionally biased region" description="Basic and acidic residues" evidence="1">
    <location>
        <begin position="51"/>
        <end position="67"/>
    </location>
</feature>
<feature type="non-terminal residue" evidence="2">
    <location>
        <position position="1"/>
    </location>
</feature>
<sequence length="90" mass="10358">IGAYNCVYAAVVPVIRTERWRYGGGFMIPIGVSVTPGEGVLKWWNGGPEVTGKEDDRDASRRKTEEDQEWEERGRELWETVEGFLREKRV</sequence>
<dbReference type="AlphaFoldDB" id="A0A0C9YQX0"/>
<gene>
    <name evidence="2" type="ORF">PISMIDRAFT_691028</name>
</gene>
<dbReference type="EMBL" id="KN834691">
    <property type="protein sequence ID" value="KIK10438.1"/>
    <property type="molecule type" value="Genomic_DNA"/>
</dbReference>
<reference evidence="3" key="2">
    <citation type="submission" date="2015-01" db="EMBL/GenBank/DDBJ databases">
        <title>Evolutionary Origins and Diversification of the Mycorrhizal Mutualists.</title>
        <authorList>
            <consortium name="DOE Joint Genome Institute"/>
            <consortium name="Mycorrhizal Genomics Consortium"/>
            <person name="Kohler A."/>
            <person name="Kuo A."/>
            <person name="Nagy L.G."/>
            <person name="Floudas D."/>
            <person name="Copeland A."/>
            <person name="Barry K.W."/>
            <person name="Cichocki N."/>
            <person name="Veneault-Fourrey C."/>
            <person name="LaButti K."/>
            <person name="Lindquist E.A."/>
            <person name="Lipzen A."/>
            <person name="Lundell T."/>
            <person name="Morin E."/>
            <person name="Murat C."/>
            <person name="Riley R."/>
            <person name="Ohm R."/>
            <person name="Sun H."/>
            <person name="Tunlid A."/>
            <person name="Henrissat B."/>
            <person name="Grigoriev I.V."/>
            <person name="Hibbett D.S."/>
            <person name="Martin F."/>
        </authorList>
    </citation>
    <scope>NUCLEOTIDE SEQUENCE [LARGE SCALE GENOMIC DNA]</scope>
    <source>
        <strain evidence="3">441</strain>
    </source>
</reference>